<feature type="binding site" evidence="15">
    <location>
        <position position="555"/>
    </location>
    <ligand>
        <name>[4Fe-4S] cluster</name>
        <dbReference type="ChEBI" id="CHEBI:49883"/>
        <label>1</label>
    </ligand>
</feature>
<evidence type="ECO:0000256" key="6">
    <source>
        <dbReference type="ARBA" id="ARBA00022485"/>
    </source>
</evidence>
<evidence type="ECO:0000256" key="14">
    <source>
        <dbReference type="PIRNR" id="PIRNR006439"/>
    </source>
</evidence>
<dbReference type="PROSITE" id="PS00198">
    <property type="entry name" value="4FE4S_FER_1"/>
    <property type="match status" value="1"/>
</dbReference>
<evidence type="ECO:0000256" key="7">
    <source>
        <dbReference type="ARBA" id="ARBA00022723"/>
    </source>
</evidence>
<dbReference type="Pfam" id="PF02775">
    <property type="entry name" value="TPP_enzyme_C"/>
    <property type="match status" value="1"/>
</dbReference>
<evidence type="ECO:0000256" key="1">
    <source>
        <dbReference type="ARBA" id="ARBA00002995"/>
    </source>
</evidence>
<dbReference type="AlphaFoldDB" id="A0A497F3I0"/>
<dbReference type="SUPFAM" id="SSF52518">
    <property type="entry name" value="Thiamin diphosphate-binding fold (THDP-binding)"/>
    <property type="match status" value="2"/>
</dbReference>
<dbReference type="NCBIfam" id="TIGR03336">
    <property type="entry name" value="IOR_alpha"/>
    <property type="match status" value="1"/>
</dbReference>
<dbReference type="InterPro" id="IPR045025">
    <property type="entry name" value="HACL1-like"/>
</dbReference>
<feature type="domain" description="4Fe-4S ferredoxin-type" evidence="16">
    <location>
        <begin position="576"/>
        <end position="603"/>
    </location>
</feature>
<evidence type="ECO:0000256" key="2">
    <source>
        <dbReference type="ARBA" id="ARBA00011238"/>
    </source>
</evidence>
<sequence length="603" mass="65353">MGNEAIARGAIEAGAHVVTGYPGTPSSEVIMSLSRVARDIGMKVDWFANEKVAFEVALAASNAGLRSLVTMKAPGINVAADALVSAAYCGVNGGMVILVADDPGPHTTQTEQDSRFYALLANLPMVEPSNPQEAKDGIVWSFEVSEKLKLPVIFRTTTRVNHTTGDVVLGEVRRIEREVRFPRDLPRYVRASMKWNLERHKWLNERMNLAETYAEECPLNRVEGEGELAIITSGVSYTYVVEAVRSLNVGEVKIYKLGMLNPLPKSVLNSAMSGCEKILVLEELEPFIETRLRALATLIENPPKIVGKLDGLIPREGELKPEIVKSAISSLVGADYEPPKLKSEFAVPSRPPPMCPGCPHRSTYYALLRAISELGYRREDVPIFGDIGCYALSLQKPLEAIWTEHCMGASISMALGLKYAGYDKPVVATIGDSTFFHAGLPALVDAVHFNANIVVVILDNRTTAMTGHQPHPGVGVRADGSFAVEVDLAELVKGVGVKNVKVVDPYDLKRTIEVFKEALSNVDGVFVIIAKRECALLAKRSVGKLHDVMINREKCIKCKSCITSLGCPALLWDDSVGPIIEGSLCIGCGACAYVCPVGAIEVK</sequence>
<dbReference type="EMBL" id="QMRA01000031">
    <property type="protein sequence ID" value="RLE54204.1"/>
    <property type="molecule type" value="Genomic_DNA"/>
</dbReference>
<accession>A0A497F3I0</accession>
<dbReference type="Pfam" id="PF00037">
    <property type="entry name" value="Fer4"/>
    <property type="match status" value="1"/>
</dbReference>
<dbReference type="GO" id="GO:0051539">
    <property type="term" value="F:4 iron, 4 sulfur cluster binding"/>
    <property type="evidence" value="ECO:0007669"/>
    <property type="project" value="UniProtKB-UniRule"/>
</dbReference>
<comment type="function">
    <text evidence="1 14">Catalyzes the ferredoxin-dependent oxidative decarboxylation of arylpyruvates.</text>
</comment>
<dbReference type="InterPro" id="IPR029061">
    <property type="entry name" value="THDP-binding"/>
</dbReference>
<name>A0A497F3I0_9CREN</name>
<dbReference type="PROSITE" id="PS51379">
    <property type="entry name" value="4FE4S_FER_2"/>
    <property type="match status" value="2"/>
</dbReference>
<dbReference type="Gene3D" id="3.40.50.970">
    <property type="match status" value="2"/>
</dbReference>
<dbReference type="GO" id="GO:0044272">
    <property type="term" value="P:sulfur compound biosynthetic process"/>
    <property type="evidence" value="ECO:0007669"/>
    <property type="project" value="UniProtKB-ARBA"/>
</dbReference>
<keyword evidence="10 14" id="KW-0408">Iron</keyword>
<dbReference type="PIRSF" id="PIRSF006439">
    <property type="entry name" value="Indolepyruvate_ferr_oxidored"/>
    <property type="match status" value="1"/>
</dbReference>
<evidence type="ECO:0000256" key="3">
    <source>
        <dbReference type="ARBA" id="ARBA00012812"/>
    </source>
</evidence>
<feature type="binding site" evidence="15">
    <location>
        <position position="561"/>
    </location>
    <ligand>
        <name>[4Fe-4S] cluster</name>
        <dbReference type="ChEBI" id="CHEBI:49883"/>
        <label>1</label>
    </ligand>
</feature>
<dbReference type="GO" id="GO:0046872">
    <property type="term" value="F:metal ion binding"/>
    <property type="evidence" value="ECO:0007669"/>
    <property type="project" value="UniProtKB-UniRule"/>
</dbReference>
<evidence type="ECO:0000313" key="18">
    <source>
        <dbReference type="Proteomes" id="UP000269499"/>
    </source>
</evidence>
<dbReference type="GO" id="GO:0006082">
    <property type="term" value="P:organic acid metabolic process"/>
    <property type="evidence" value="ECO:0007669"/>
    <property type="project" value="UniProtKB-ARBA"/>
</dbReference>
<dbReference type="CDD" id="cd07034">
    <property type="entry name" value="TPP_PYR_PFOR_IOR-alpha_like"/>
    <property type="match status" value="1"/>
</dbReference>
<feature type="binding site" evidence="15">
    <location>
        <position position="567"/>
    </location>
    <ligand>
        <name>[4Fe-4S] cluster</name>
        <dbReference type="ChEBI" id="CHEBI:49883"/>
        <label>2</label>
    </ligand>
</feature>
<evidence type="ECO:0000256" key="11">
    <source>
        <dbReference type="ARBA" id="ARBA00023014"/>
    </source>
</evidence>
<dbReference type="SUPFAM" id="SSF54862">
    <property type="entry name" value="4Fe-4S ferredoxins"/>
    <property type="match status" value="1"/>
</dbReference>
<dbReference type="EC" id="1.2.7.8" evidence="3 14"/>
<comment type="cofactor">
    <cofactor evidence="14 15">
        <name>[4Fe-4S] cluster</name>
        <dbReference type="ChEBI" id="CHEBI:49883"/>
    </cofactor>
    <text evidence="14 15">Binds 2 [4Fe-4S] clusters. In this family the first cluster has a non-standard and varying [4Fe-4S] binding motif CX(2)CX(2)CX(4-5)CP.</text>
</comment>
<comment type="caution">
    <text evidence="17">The sequence shown here is derived from an EMBL/GenBank/DDBJ whole genome shotgun (WGS) entry which is preliminary data.</text>
</comment>
<dbReference type="InterPro" id="IPR011766">
    <property type="entry name" value="TPP_enzyme_TPP-bd"/>
</dbReference>
<dbReference type="Gene3D" id="3.40.50.920">
    <property type="match status" value="1"/>
</dbReference>
<feature type="binding site" evidence="15">
    <location>
        <position position="558"/>
    </location>
    <ligand>
        <name>[4Fe-4S] cluster</name>
        <dbReference type="ChEBI" id="CHEBI:49883"/>
        <label>1</label>
    </ligand>
</feature>
<dbReference type="Pfam" id="PF01855">
    <property type="entry name" value="POR_N"/>
    <property type="match status" value="1"/>
</dbReference>
<keyword evidence="6 14" id="KW-0004">4Fe-4S</keyword>
<dbReference type="InterPro" id="IPR017900">
    <property type="entry name" value="4Fe4S_Fe_S_CS"/>
</dbReference>
<dbReference type="CDD" id="cd02008">
    <property type="entry name" value="TPP_IOR_alpha"/>
    <property type="match status" value="1"/>
</dbReference>
<comment type="catalytic activity">
    <reaction evidence="13 14">
        <text>indole-3-pyruvate + 2 oxidized [2Fe-2S]-[ferredoxin] + CoA = (indol-3-yl)acetyl-CoA + 2 reduced [2Fe-2S]-[ferredoxin] + CO2 + H(+)</text>
        <dbReference type="Rhea" id="RHEA:12645"/>
        <dbReference type="Rhea" id="RHEA-COMP:10000"/>
        <dbReference type="Rhea" id="RHEA-COMP:10001"/>
        <dbReference type="ChEBI" id="CHEBI:15378"/>
        <dbReference type="ChEBI" id="CHEBI:16526"/>
        <dbReference type="ChEBI" id="CHEBI:17640"/>
        <dbReference type="ChEBI" id="CHEBI:33737"/>
        <dbReference type="ChEBI" id="CHEBI:33738"/>
        <dbReference type="ChEBI" id="CHEBI:57271"/>
        <dbReference type="ChEBI" id="CHEBI:57287"/>
        <dbReference type="EC" id="1.2.7.8"/>
    </reaction>
</comment>
<evidence type="ECO:0000313" key="17">
    <source>
        <dbReference type="EMBL" id="RLE54204.1"/>
    </source>
</evidence>
<evidence type="ECO:0000256" key="15">
    <source>
        <dbReference type="PIRSR" id="PIRSR006439-50"/>
    </source>
</evidence>
<evidence type="ECO:0000256" key="8">
    <source>
        <dbReference type="ARBA" id="ARBA00022982"/>
    </source>
</evidence>
<evidence type="ECO:0000259" key="16">
    <source>
        <dbReference type="PROSITE" id="PS51379"/>
    </source>
</evidence>
<evidence type="ECO:0000256" key="9">
    <source>
        <dbReference type="ARBA" id="ARBA00023002"/>
    </source>
</evidence>
<dbReference type="InterPro" id="IPR017896">
    <property type="entry name" value="4Fe4S_Fe-S-bd"/>
</dbReference>
<dbReference type="FunFam" id="3.40.50.970:FF:000039">
    <property type="entry name" value="Indolepyruvate oxidoreductase subunit IorA"/>
    <property type="match status" value="1"/>
</dbReference>
<evidence type="ECO:0000256" key="12">
    <source>
        <dbReference type="ARBA" id="ARBA00030514"/>
    </source>
</evidence>
<evidence type="ECO:0000256" key="10">
    <source>
        <dbReference type="ARBA" id="ARBA00023004"/>
    </source>
</evidence>
<dbReference type="Gene3D" id="3.30.70.20">
    <property type="match status" value="1"/>
</dbReference>
<evidence type="ECO:0000256" key="13">
    <source>
        <dbReference type="ARBA" id="ARBA00048332"/>
    </source>
</evidence>
<keyword evidence="5 14" id="KW-0813">Transport</keyword>
<dbReference type="GO" id="GO:0043805">
    <property type="term" value="F:indolepyruvate ferredoxin oxidoreductase activity"/>
    <property type="evidence" value="ECO:0007669"/>
    <property type="project" value="UniProtKB-UniRule"/>
</dbReference>
<dbReference type="InterPro" id="IPR017721">
    <property type="entry name" value="IorA"/>
</dbReference>
<feature type="domain" description="4Fe-4S ferredoxin-type" evidence="16">
    <location>
        <begin position="546"/>
        <end position="575"/>
    </location>
</feature>
<keyword evidence="8 14" id="KW-0249">Electron transport</keyword>
<dbReference type="PANTHER" id="PTHR43710">
    <property type="entry name" value="2-HYDROXYACYL-COA LYASE"/>
    <property type="match status" value="1"/>
</dbReference>
<dbReference type="PANTHER" id="PTHR43710:SF6">
    <property type="entry name" value="INDOLEPYRUVATE OXIDOREDUCTASE SUBUNIT IORA"/>
    <property type="match status" value="1"/>
</dbReference>
<keyword evidence="11 14" id="KW-0411">Iron-sulfur</keyword>
<reference evidence="17 18" key="1">
    <citation type="submission" date="2018-06" db="EMBL/GenBank/DDBJ databases">
        <title>Extensive metabolic versatility and redundancy in microbially diverse, dynamic hydrothermal sediments.</title>
        <authorList>
            <person name="Dombrowski N."/>
            <person name="Teske A."/>
            <person name="Baker B.J."/>
        </authorList>
    </citation>
    <scope>NUCLEOTIDE SEQUENCE [LARGE SCALE GENOMIC DNA]</scope>
    <source>
        <strain evidence="17">B20_G2</strain>
    </source>
</reference>
<dbReference type="SUPFAM" id="SSF52922">
    <property type="entry name" value="TK C-terminal domain-like"/>
    <property type="match status" value="1"/>
</dbReference>
<evidence type="ECO:0000256" key="5">
    <source>
        <dbReference type="ARBA" id="ARBA00022448"/>
    </source>
</evidence>
<organism evidence="17 18">
    <name type="scientific">Thermoproteota archaeon</name>
    <dbReference type="NCBI Taxonomy" id="2056631"/>
    <lineage>
        <taxon>Archaea</taxon>
        <taxon>Thermoproteota</taxon>
    </lineage>
</organism>
<proteinExistence type="predicted"/>
<gene>
    <name evidence="17" type="primary">iorA</name>
    <name evidence="17" type="ORF">DRJ26_02150</name>
</gene>
<dbReference type="GO" id="GO:0030976">
    <property type="term" value="F:thiamine pyrophosphate binding"/>
    <property type="evidence" value="ECO:0007669"/>
    <property type="project" value="InterPro"/>
</dbReference>
<feature type="binding site" evidence="15">
    <location>
        <position position="588"/>
    </location>
    <ligand>
        <name>[4Fe-4S] cluster</name>
        <dbReference type="ChEBI" id="CHEBI:49883"/>
        <label>2</label>
    </ligand>
</feature>
<feature type="binding site" evidence="15">
    <location>
        <position position="585"/>
    </location>
    <ligand>
        <name>[4Fe-4S] cluster</name>
        <dbReference type="ChEBI" id="CHEBI:49883"/>
        <label>2</label>
    </ligand>
</feature>
<comment type="subunit">
    <text evidence="2 14">Heterodimer of the IorA and IorB subunits.</text>
</comment>
<feature type="binding site" evidence="15">
    <location>
        <position position="591"/>
    </location>
    <ligand>
        <name>[4Fe-4S] cluster</name>
        <dbReference type="ChEBI" id="CHEBI:49883"/>
        <label>2</label>
    </ligand>
</feature>
<keyword evidence="9 14" id="KW-0560">Oxidoreductase</keyword>
<evidence type="ECO:0000256" key="4">
    <source>
        <dbReference type="ARBA" id="ARBA00017710"/>
    </source>
</evidence>
<keyword evidence="7 14" id="KW-0479">Metal-binding</keyword>
<protein>
    <recommendedName>
        <fullName evidence="4 14">Indolepyruvate oxidoreductase subunit IorA</fullName>
        <shortName evidence="14">IOR</shortName>
        <ecNumber evidence="3 14">1.2.7.8</ecNumber>
    </recommendedName>
    <alternativeName>
        <fullName evidence="12 14">Indolepyruvate ferredoxin oxidoreductase subunit alpha</fullName>
    </alternativeName>
</protein>
<dbReference type="InterPro" id="IPR009014">
    <property type="entry name" value="Transketo_C/PFOR_II"/>
</dbReference>
<dbReference type="InterPro" id="IPR002880">
    <property type="entry name" value="Pyrv_Fd/Flavodoxin_OxRdtase_N"/>
</dbReference>
<dbReference type="Proteomes" id="UP000269499">
    <property type="component" value="Unassembled WGS sequence"/>
</dbReference>
<feature type="binding site" evidence="15">
    <location>
        <position position="595"/>
    </location>
    <ligand>
        <name>[4Fe-4S] cluster</name>
        <dbReference type="ChEBI" id="CHEBI:49883"/>
        <label>1</label>
    </ligand>
</feature>